<dbReference type="PANTHER" id="PTHR33608">
    <property type="entry name" value="BLL2464 PROTEIN"/>
    <property type="match status" value="1"/>
</dbReference>
<accession>A0A517ML29</accession>
<dbReference type="Gene3D" id="3.40.50.410">
    <property type="entry name" value="von Willebrand factor, type A domain"/>
    <property type="match status" value="1"/>
</dbReference>
<sequence length="338" mass="38495">MAICTEVSRCALRPVLRWPCISAAFSGISPLPPHILVFELEFGMSTVATELLPADLVARLERLELVSRKVFRGRMKGERRSRRKGQSVEFADFRNYVAGDDLRQIDWNLYARLDQLFLKMFLEEEDLHFYALIDASESMNFGDPTKLHVAKQLAACLGYIGLCRADRVKVTALGKRGTQAPVMRGKSNLWRMLQYLQSVQPGENVSLYEGVKDFALRNSGSGIAVLITDLLDKQGYEQALRMLLGRRMDVYVIHLLAPEELEPPLQGDLKLVDSEDGDLAEVTINRHLLDRYRETVEAFVDTARGFCSRRSITYMLARTDMPVDEMVTRYLRERGVVR</sequence>
<dbReference type="EMBL" id="CP036262">
    <property type="protein sequence ID" value="QDS95584.1"/>
    <property type="molecule type" value="Genomic_DNA"/>
</dbReference>
<dbReference type="InterPro" id="IPR036465">
    <property type="entry name" value="vWFA_dom_sf"/>
</dbReference>
<name>A0A517ML29_9BACT</name>
<keyword evidence="3" id="KW-1185">Reference proteome</keyword>
<dbReference type="SUPFAM" id="SSF53300">
    <property type="entry name" value="vWA-like"/>
    <property type="match status" value="1"/>
</dbReference>
<protein>
    <recommendedName>
        <fullName evidence="1">DUF58 domain-containing protein</fullName>
    </recommendedName>
</protein>
<gene>
    <name evidence="2" type="ORF">FF011L_43820</name>
</gene>
<evidence type="ECO:0000313" key="2">
    <source>
        <dbReference type="EMBL" id="QDS95584.1"/>
    </source>
</evidence>
<dbReference type="Proteomes" id="UP000320672">
    <property type="component" value="Chromosome"/>
</dbReference>
<evidence type="ECO:0000313" key="3">
    <source>
        <dbReference type="Proteomes" id="UP000320672"/>
    </source>
</evidence>
<organism evidence="2 3">
    <name type="scientific">Roseimaritima multifibrata</name>
    <dbReference type="NCBI Taxonomy" id="1930274"/>
    <lineage>
        <taxon>Bacteria</taxon>
        <taxon>Pseudomonadati</taxon>
        <taxon>Planctomycetota</taxon>
        <taxon>Planctomycetia</taxon>
        <taxon>Pirellulales</taxon>
        <taxon>Pirellulaceae</taxon>
        <taxon>Roseimaritima</taxon>
    </lineage>
</organism>
<evidence type="ECO:0000259" key="1">
    <source>
        <dbReference type="Pfam" id="PF01882"/>
    </source>
</evidence>
<dbReference type="Pfam" id="PF01882">
    <property type="entry name" value="DUF58"/>
    <property type="match status" value="1"/>
</dbReference>
<dbReference type="InterPro" id="IPR002881">
    <property type="entry name" value="DUF58"/>
</dbReference>
<proteinExistence type="predicted"/>
<dbReference type="AlphaFoldDB" id="A0A517ML29"/>
<reference evidence="2 3" key="1">
    <citation type="submission" date="2019-02" db="EMBL/GenBank/DDBJ databases">
        <title>Deep-cultivation of Planctomycetes and their phenomic and genomic characterization uncovers novel biology.</title>
        <authorList>
            <person name="Wiegand S."/>
            <person name="Jogler M."/>
            <person name="Boedeker C."/>
            <person name="Pinto D."/>
            <person name="Vollmers J."/>
            <person name="Rivas-Marin E."/>
            <person name="Kohn T."/>
            <person name="Peeters S.H."/>
            <person name="Heuer A."/>
            <person name="Rast P."/>
            <person name="Oberbeckmann S."/>
            <person name="Bunk B."/>
            <person name="Jeske O."/>
            <person name="Meyerdierks A."/>
            <person name="Storesund J.E."/>
            <person name="Kallscheuer N."/>
            <person name="Luecker S."/>
            <person name="Lage O.M."/>
            <person name="Pohl T."/>
            <person name="Merkel B.J."/>
            <person name="Hornburger P."/>
            <person name="Mueller R.-W."/>
            <person name="Bruemmer F."/>
            <person name="Labrenz M."/>
            <person name="Spormann A.M."/>
            <person name="Op den Camp H."/>
            <person name="Overmann J."/>
            <person name="Amann R."/>
            <person name="Jetten M.S.M."/>
            <person name="Mascher T."/>
            <person name="Medema M.H."/>
            <person name="Devos D.P."/>
            <person name="Kaster A.-K."/>
            <person name="Ovreas L."/>
            <person name="Rohde M."/>
            <person name="Galperin M.Y."/>
            <person name="Jogler C."/>
        </authorList>
    </citation>
    <scope>NUCLEOTIDE SEQUENCE [LARGE SCALE GENOMIC DNA]</scope>
    <source>
        <strain evidence="2 3">FF011L</strain>
    </source>
</reference>
<dbReference type="KEGG" id="rml:FF011L_43820"/>
<dbReference type="PANTHER" id="PTHR33608:SF7">
    <property type="entry name" value="DUF58 DOMAIN-CONTAINING PROTEIN"/>
    <property type="match status" value="1"/>
</dbReference>
<feature type="domain" description="DUF58" evidence="1">
    <location>
        <begin position="92"/>
        <end position="295"/>
    </location>
</feature>
<dbReference type="OrthoDB" id="9780819at2"/>